<name>A0A1B7YHP4_COLHI</name>
<reference evidence="3" key="1">
    <citation type="journal article" date="2017" name="BMC Genomics">
        <title>Gapless genome assembly of Colletotrichum higginsianum reveals chromosome structure and association of transposable elements with secondary metabolite gene clusters.</title>
        <authorList>
            <person name="Dallery J.-F."/>
            <person name="Lapalu N."/>
            <person name="Zampounis A."/>
            <person name="Pigne S."/>
            <person name="Luyten I."/>
            <person name="Amselem J."/>
            <person name="Wittenberg A.H.J."/>
            <person name="Zhou S."/>
            <person name="de Queiroz M.V."/>
            <person name="Robin G.P."/>
            <person name="Auger A."/>
            <person name="Hainaut M."/>
            <person name="Henrissat B."/>
            <person name="Kim K.-T."/>
            <person name="Lee Y.-H."/>
            <person name="Lespinet O."/>
            <person name="Schwartz D.C."/>
            <person name="Thon M.R."/>
            <person name="O'Connell R.J."/>
        </authorList>
    </citation>
    <scope>NUCLEOTIDE SEQUENCE [LARGE SCALE GENOMIC DNA]</scope>
    <source>
        <strain evidence="3">IMI 349063</strain>
    </source>
</reference>
<dbReference type="RefSeq" id="XP_018160116.1">
    <property type="nucleotide sequence ID" value="XM_018298870.1"/>
</dbReference>
<evidence type="ECO:0000256" key="1">
    <source>
        <dbReference type="SAM" id="SignalP"/>
    </source>
</evidence>
<evidence type="ECO:0000313" key="2">
    <source>
        <dbReference type="EMBL" id="OBR11599.1"/>
    </source>
</evidence>
<evidence type="ECO:0000313" key="3">
    <source>
        <dbReference type="Proteomes" id="UP000092177"/>
    </source>
</evidence>
<keyword evidence="1" id="KW-0732">Signal</keyword>
<dbReference type="VEuPathDB" id="FungiDB:CH63R_03895"/>
<dbReference type="KEGG" id="chig:CH63R_03895"/>
<dbReference type="Proteomes" id="UP000092177">
    <property type="component" value="Chromosome 3"/>
</dbReference>
<dbReference type="OrthoDB" id="3544386at2759"/>
<keyword evidence="3" id="KW-1185">Reference proteome</keyword>
<sequence length="446" mass="50285">MTRPVLFTTALGLLLLLQLLGFATAASKPKPKFCTKDKAVAKCVSAVNKHVKTTIVSKYCSSVLQCPPDSTTTLKGTVTTTRTKTKNGGAVPWTEILALNAPGPRVLTGWGHQETTYTPVATSTERPTWTVEKFEVTTLALNKREPKKHHDPNPKIKMFPLRVRASCDEAVQEKACACLHTCPPVVTKDERKTVKTVEKEFYYTVRDRCRGVLWEDWITKADRIIQYSTVYEPYTETEYAPIYHTDVISYTETEVAEILATNTRTATCTPSVSNPSFYLSATMTSYPSNLPTPLPYYQKYMRIVPNFEFFREAGALFWPRYVAPKAEAGSFSLDSQGRLMSETSYGVHYLSTDPYGDFQLVEFLPEPFVDLRKWYYIYCNMIPPSGQFAGGYKELNCSGAFFQVDTFQYCPLYDEYFDTGSVIGSEMSDTSPDCFPMTFLVVPMCT</sequence>
<dbReference type="GeneID" id="28862977"/>
<comment type="caution">
    <text evidence="2">The sequence shown here is derived from an EMBL/GenBank/DDBJ whole genome shotgun (WGS) entry which is preliminary data.</text>
</comment>
<gene>
    <name evidence="2" type="ORF">CH63R_03895</name>
</gene>
<dbReference type="EMBL" id="LTAN01000003">
    <property type="protein sequence ID" value="OBR11599.1"/>
    <property type="molecule type" value="Genomic_DNA"/>
</dbReference>
<dbReference type="AlphaFoldDB" id="A0A1B7YHP4"/>
<protein>
    <submittedName>
        <fullName evidence="2">Uncharacterized protein</fullName>
    </submittedName>
</protein>
<proteinExistence type="predicted"/>
<accession>A0A1B7YHP4</accession>
<feature type="signal peptide" evidence="1">
    <location>
        <begin position="1"/>
        <end position="25"/>
    </location>
</feature>
<feature type="chain" id="PRO_5008601693" evidence="1">
    <location>
        <begin position="26"/>
        <end position="446"/>
    </location>
</feature>
<organism evidence="2 3">
    <name type="scientific">Colletotrichum higginsianum (strain IMI 349063)</name>
    <name type="common">Crucifer anthracnose fungus</name>
    <dbReference type="NCBI Taxonomy" id="759273"/>
    <lineage>
        <taxon>Eukaryota</taxon>
        <taxon>Fungi</taxon>
        <taxon>Dikarya</taxon>
        <taxon>Ascomycota</taxon>
        <taxon>Pezizomycotina</taxon>
        <taxon>Sordariomycetes</taxon>
        <taxon>Hypocreomycetidae</taxon>
        <taxon>Glomerellales</taxon>
        <taxon>Glomerellaceae</taxon>
        <taxon>Colletotrichum</taxon>
        <taxon>Colletotrichum destructivum species complex</taxon>
    </lineage>
</organism>